<dbReference type="Proteomes" id="UP000316238">
    <property type="component" value="Unassembled WGS sequence"/>
</dbReference>
<sequence>MNNSAKIRITVATAIISLVLTAPVMAHEKGDVLLRAGVVTVVPTGDSGVVSGLPDGVNNARVEVEKNTQLSLTAVYMLRDRIGLEVLAATPFKHDIVGKGDLEGVDVGETSHLPPTLSLQYYFGEKNSRFNPYVGLGLNYTLFFSEKVDGKLVDTLNTLPTVAHLGGVHSADLELDGSFGLAAQAGVDVQLKDNWYLNAAVWYVDIDTSATLKTDLGTSHEVDVAVDPWVFNVAVAYKF</sequence>
<dbReference type="AlphaFoldDB" id="A0A521FYK4"/>
<organism evidence="2 3">
    <name type="scientific">Candidatus Electronema aureum</name>
    <dbReference type="NCBI Taxonomy" id="2005002"/>
    <lineage>
        <taxon>Bacteria</taxon>
        <taxon>Pseudomonadati</taxon>
        <taxon>Thermodesulfobacteriota</taxon>
        <taxon>Desulfobulbia</taxon>
        <taxon>Desulfobulbales</taxon>
        <taxon>Desulfobulbaceae</taxon>
        <taxon>Candidatus Electronema</taxon>
    </lineage>
</organism>
<dbReference type="GO" id="GO:0055085">
    <property type="term" value="P:transmembrane transport"/>
    <property type="evidence" value="ECO:0007669"/>
    <property type="project" value="TreeGrafter"/>
</dbReference>
<dbReference type="PANTHER" id="PTHR36920">
    <property type="match status" value="1"/>
</dbReference>
<reference evidence="2" key="1">
    <citation type="submission" date="2017-07" db="EMBL/GenBank/DDBJ databases">
        <title>The cable genome - Insights into the physiology and evolution of filamentous bacteria capable of sulfide oxidation via long distance electron transfer.</title>
        <authorList>
            <person name="Thorup C."/>
            <person name="Bjerg J.T."/>
            <person name="Schreiber L."/>
            <person name="Nielsen L.P."/>
            <person name="Kjeldsen K.U."/>
            <person name="Boesen T."/>
            <person name="Boggild A."/>
            <person name="Meysman F."/>
            <person name="Geelhoed J."/>
            <person name="Schramm A."/>
        </authorList>
    </citation>
    <scope>NUCLEOTIDE SEQUENCE [LARGE SCALE GENOMIC DNA]</scope>
    <source>
        <strain evidence="2">GS</strain>
    </source>
</reference>
<dbReference type="Pfam" id="PF03922">
    <property type="entry name" value="OmpW"/>
    <property type="match status" value="1"/>
</dbReference>
<keyword evidence="1" id="KW-0732">Signal</keyword>
<evidence type="ECO:0000256" key="1">
    <source>
        <dbReference type="SAM" id="SignalP"/>
    </source>
</evidence>
<dbReference type="Gene3D" id="2.40.160.20">
    <property type="match status" value="1"/>
</dbReference>
<evidence type="ECO:0000313" key="2">
    <source>
        <dbReference type="EMBL" id="TAA73843.1"/>
    </source>
</evidence>
<comment type="caution">
    <text evidence="2">The sequence shown here is derived from an EMBL/GenBank/DDBJ whole genome shotgun (WGS) entry which is preliminary data.</text>
</comment>
<dbReference type="InterPro" id="IPR005618">
    <property type="entry name" value="OMPW"/>
</dbReference>
<name>A0A521FYK4_9BACT</name>
<evidence type="ECO:0000313" key="3">
    <source>
        <dbReference type="Proteomes" id="UP000316238"/>
    </source>
</evidence>
<protein>
    <submittedName>
        <fullName evidence="2">Outer membrane protein</fullName>
    </submittedName>
</protein>
<dbReference type="GO" id="GO:0019867">
    <property type="term" value="C:outer membrane"/>
    <property type="evidence" value="ECO:0007669"/>
    <property type="project" value="InterPro"/>
</dbReference>
<dbReference type="EMBL" id="NQJD01000055">
    <property type="protein sequence ID" value="TAA73843.1"/>
    <property type="molecule type" value="Genomic_DNA"/>
</dbReference>
<dbReference type="PANTHER" id="PTHR36920:SF1">
    <property type="entry name" value="OUTER MEMBRANE PROTEIN W"/>
    <property type="match status" value="1"/>
</dbReference>
<dbReference type="SUPFAM" id="SSF56925">
    <property type="entry name" value="OMPA-like"/>
    <property type="match status" value="1"/>
</dbReference>
<dbReference type="InterPro" id="IPR011250">
    <property type="entry name" value="OMP/PagP_B-barrel"/>
</dbReference>
<gene>
    <name evidence="2" type="ORF">CDV28_1555</name>
</gene>
<keyword evidence="3" id="KW-1185">Reference proteome</keyword>
<accession>A0A521FYK4</accession>
<proteinExistence type="predicted"/>
<feature type="chain" id="PRO_5022084577" evidence="1">
    <location>
        <begin position="27"/>
        <end position="239"/>
    </location>
</feature>
<feature type="signal peptide" evidence="1">
    <location>
        <begin position="1"/>
        <end position="26"/>
    </location>
</feature>